<reference evidence="1" key="1">
    <citation type="submission" date="2021-04" db="EMBL/GenBank/DDBJ databases">
        <title>Dactylosporangium aurantiacum NRRL B-8018 full assembly.</title>
        <authorList>
            <person name="Hartkoorn R.C."/>
            <person name="Beaudoing E."/>
            <person name="Hot D."/>
        </authorList>
    </citation>
    <scope>NUCLEOTIDE SEQUENCE</scope>
    <source>
        <strain evidence="1">NRRL B-8018</strain>
    </source>
</reference>
<name>A0A9Q9IQH8_9ACTN</name>
<keyword evidence="2" id="KW-1185">Reference proteome</keyword>
<dbReference type="EMBL" id="CP073767">
    <property type="protein sequence ID" value="UWZ57559.1"/>
    <property type="molecule type" value="Genomic_DNA"/>
</dbReference>
<accession>A0A9Q9IQH8</accession>
<evidence type="ECO:0000313" key="1">
    <source>
        <dbReference type="EMBL" id="UWZ57559.1"/>
    </source>
</evidence>
<organism evidence="1 2">
    <name type="scientific">Dactylosporangium aurantiacum</name>
    <dbReference type="NCBI Taxonomy" id="35754"/>
    <lineage>
        <taxon>Bacteria</taxon>
        <taxon>Bacillati</taxon>
        <taxon>Actinomycetota</taxon>
        <taxon>Actinomycetes</taxon>
        <taxon>Micromonosporales</taxon>
        <taxon>Micromonosporaceae</taxon>
        <taxon>Dactylosporangium</taxon>
    </lineage>
</organism>
<dbReference type="AlphaFoldDB" id="A0A9Q9IQH8"/>
<gene>
    <name evidence="1" type="ORF">Daura_16195</name>
</gene>
<proteinExistence type="predicted"/>
<dbReference type="RefSeq" id="WP_033359328.1">
    <property type="nucleotide sequence ID" value="NZ_CP073767.1"/>
</dbReference>
<dbReference type="OrthoDB" id="3304871at2"/>
<sequence length="288" mass="32036">MGRVTRRLALRQADLDDATCPVPEEVVAALRHRATVQVALDHRARGVTAERHVFEASFGQDVEWRLGGVEWPEDLHPGVLVTVAWRAARDEVVVRTAALVEPMRVDGVVYFHEYDPKVVTREYTPGPANWAKVLQTVRRLGRVFDDGSAVFPEADLARRSGLGRGSRGTFLLRNAVDQLLREGYVTRVEGSVDATGHPSYPAVDGEEPAEMLLYAPLVEPAPHHDDAHGDAGERREHWVNGFLRKLPPGAHASPRQLTLLQQTVEQQELDATELPPGYTFVKKHHRNG</sequence>
<dbReference type="KEGG" id="daur:Daura_16195"/>
<evidence type="ECO:0000313" key="2">
    <source>
        <dbReference type="Proteomes" id="UP001058003"/>
    </source>
</evidence>
<dbReference type="Proteomes" id="UP001058003">
    <property type="component" value="Chromosome"/>
</dbReference>
<protein>
    <submittedName>
        <fullName evidence="1">Uncharacterized protein</fullName>
    </submittedName>
</protein>